<keyword evidence="3" id="KW-1185">Reference proteome</keyword>
<protein>
    <submittedName>
        <fullName evidence="2">Uncharacterized protein</fullName>
    </submittedName>
</protein>
<feature type="region of interest" description="Disordered" evidence="1">
    <location>
        <begin position="144"/>
        <end position="163"/>
    </location>
</feature>
<name>A0A918F7B9_9ACTN</name>
<dbReference type="EMBL" id="BMTU01000021">
    <property type="protein sequence ID" value="GGR08239.1"/>
    <property type="molecule type" value="Genomic_DNA"/>
</dbReference>
<gene>
    <name evidence="2" type="ORF">GCM10010280_65050</name>
</gene>
<evidence type="ECO:0000313" key="2">
    <source>
        <dbReference type="EMBL" id="GGR08239.1"/>
    </source>
</evidence>
<proteinExistence type="predicted"/>
<sequence length="225" mass="24783">MYGQQCERAAASSGGSGLAADRRLRTGRQARSLPVPPGSGSAAGHAHAESRLTLGRGAFTYTDKINALLVGFRASQVLTEVARHKRITAAVNISVSDYKDKDPAIRPALEAREEEQKTRFVKMQGVVVDYIGLAEEVQRAVTDPTAEKAGGRGRIRHRRDRAGRRVPHRLRPHRRCRTCAAQRDRWNCQPPLVHCSCSVPERGCGRDCDAAPHTDNGNQARPHRR</sequence>
<reference evidence="2" key="1">
    <citation type="journal article" date="2014" name="Int. J. Syst. Evol. Microbiol.">
        <title>Complete genome sequence of Corynebacterium casei LMG S-19264T (=DSM 44701T), isolated from a smear-ripened cheese.</title>
        <authorList>
            <consortium name="US DOE Joint Genome Institute (JGI-PGF)"/>
            <person name="Walter F."/>
            <person name="Albersmeier A."/>
            <person name="Kalinowski J."/>
            <person name="Ruckert C."/>
        </authorList>
    </citation>
    <scope>NUCLEOTIDE SEQUENCE</scope>
    <source>
        <strain evidence="2">JCM 4403</strain>
    </source>
</reference>
<organism evidence="2 3">
    <name type="scientific">Streptomyces pilosus</name>
    <dbReference type="NCBI Taxonomy" id="28893"/>
    <lineage>
        <taxon>Bacteria</taxon>
        <taxon>Bacillati</taxon>
        <taxon>Actinomycetota</taxon>
        <taxon>Actinomycetes</taxon>
        <taxon>Kitasatosporales</taxon>
        <taxon>Streptomycetaceae</taxon>
        <taxon>Streptomyces</taxon>
    </lineage>
</organism>
<feature type="region of interest" description="Disordered" evidence="1">
    <location>
        <begin position="1"/>
        <end position="21"/>
    </location>
</feature>
<accession>A0A918F7B9</accession>
<evidence type="ECO:0000256" key="1">
    <source>
        <dbReference type="SAM" id="MobiDB-lite"/>
    </source>
</evidence>
<evidence type="ECO:0000313" key="3">
    <source>
        <dbReference type="Proteomes" id="UP000656732"/>
    </source>
</evidence>
<dbReference type="AlphaFoldDB" id="A0A918F7B9"/>
<reference evidence="2" key="2">
    <citation type="submission" date="2020-09" db="EMBL/GenBank/DDBJ databases">
        <authorList>
            <person name="Sun Q."/>
            <person name="Ohkuma M."/>
        </authorList>
    </citation>
    <scope>NUCLEOTIDE SEQUENCE</scope>
    <source>
        <strain evidence="2">JCM 4403</strain>
    </source>
</reference>
<comment type="caution">
    <text evidence="2">The sequence shown here is derived from an EMBL/GenBank/DDBJ whole genome shotgun (WGS) entry which is preliminary data.</text>
</comment>
<dbReference type="Proteomes" id="UP000656732">
    <property type="component" value="Unassembled WGS sequence"/>
</dbReference>
<feature type="compositionally biased region" description="Basic residues" evidence="1">
    <location>
        <begin position="151"/>
        <end position="163"/>
    </location>
</feature>